<keyword evidence="2" id="KW-1185">Reference proteome</keyword>
<protein>
    <submittedName>
        <fullName evidence="1">Uncharacterized protein</fullName>
    </submittedName>
</protein>
<dbReference type="RefSeq" id="WP_187562333.1">
    <property type="nucleotide sequence ID" value="NZ_JACGWS010000006.1"/>
</dbReference>
<sequence length="59" mass="6568">MKKQLKKLSLSKKVISNFTDINGGIEPPSRRRTCKETCQDEPVSGSCYIESNCPGCTLF</sequence>
<name>A0ABR7Q9R1_9FLAO</name>
<accession>A0ABR7Q9R1</accession>
<evidence type="ECO:0000313" key="1">
    <source>
        <dbReference type="EMBL" id="MBC8755283.1"/>
    </source>
</evidence>
<dbReference type="Proteomes" id="UP000619238">
    <property type="component" value="Unassembled WGS sequence"/>
</dbReference>
<proteinExistence type="predicted"/>
<organism evidence="1 2">
    <name type="scientific">Kordia aestuariivivens</name>
    <dbReference type="NCBI Taxonomy" id="2759037"/>
    <lineage>
        <taxon>Bacteria</taxon>
        <taxon>Pseudomonadati</taxon>
        <taxon>Bacteroidota</taxon>
        <taxon>Flavobacteriia</taxon>
        <taxon>Flavobacteriales</taxon>
        <taxon>Flavobacteriaceae</taxon>
        <taxon>Kordia</taxon>
    </lineage>
</organism>
<reference evidence="1 2" key="1">
    <citation type="submission" date="2020-07" db="EMBL/GenBank/DDBJ databases">
        <title>Description of Kordia aestuariivivens sp. nov., isolated from a tidal flat.</title>
        <authorList>
            <person name="Park S."/>
            <person name="Yoon J.-H."/>
        </authorList>
    </citation>
    <scope>NUCLEOTIDE SEQUENCE [LARGE SCALE GENOMIC DNA]</scope>
    <source>
        <strain evidence="1 2">YSTF-M3</strain>
    </source>
</reference>
<comment type="caution">
    <text evidence="1">The sequence shown here is derived from an EMBL/GenBank/DDBJ whole genome shotgun (WGS) entry which is preliminary data.</text>
</comment>
<dbReference type="EMBL" id="JACGWS010000006">
    <property type="protein sequence ID" value="MBC8755283.1"/>
    <property type="molecule type" value="Genomic_DNA"/>
</dbReference>
<gene>
    <name evidence="1" type="ORF">H2O64_11400</name>
</gene>
<evidence type="ECO:0000313" key="2">
    <source>
        <dbReference type="Proteomes" id="UP000619238"/>
    </source>
</evidence>